<evidence type="ECO:0000313" key="6">
    <source>
        <dbReference type="EMBL" id="GIU67151.1"/>
    </source>
</evidence>
<gene>
    <name evidence="6" type="ORF">PsB1_1305</name>
</gene>
<evidence type="ECO:0000256" key="3">
    <source>
        <dbReference type="ARBA" id="ARBA00013194"/>
    </source>
</evidence>
<comment type="similarity">
    <text evidence="2">Belongs to the PpiC/parvulin rotamase family.</text>
</comment>
<organism evidence="6 7">
    <name type="scientific">Candidatus Phycosocius spiralis</name>
    <dbReference type="NCBI Taxonomy" id="2815099"/>
    <lineage>
        <taxon>Bacteria</taxon>
        <taxon>Pseudomonadati</taxon>
        <taxon>Pseudomonadota</taxon>
        <taxon>Alphaproteobacteria</taxon>
        <taxon>Caulobacterales</taxon>
        <taxon>Caulobacterales incertae sedis</taxon>
        <taxon>Candidatus Phycosocius</taxon>
    </lineage>
</organism>
<name>A0ABQ4PVU7_9PROT</name>
<proteinExistence type="inferred from homology"/>
<dbReference type="Proteomes" id="UP001161064">
    <property type="component" value="Unassembled WGS sequence"/>
</dbReference>
<comment type="catalytic activity">
    <reaction evidence="1">
        <text>[protein]-peptidylproline (omega=180) = [protein]-peptidylproline (omega=0)</text>
        <dbReference type="Rhea" id="RHEA:16237"/>
        <dbReference type="Rhea" id="RHEA-COMP:10747"/>
        <dbReference type="Rhea" id="RHEA-COMP:10748"/>
        <dbReference type="ChEBI" id="CHEBI:83833"/>
        <dbReference type="ChEBI" id="CHEBI:83834"/>
        <dbReference type="EC" id="5.2.1.8"/>
    </reaction>
</comment>
<dbReference type="InterPro" id="IPR050245">
    <property type="entry name" value="PrsA_foldase"/>
</dbReference>
<comment type="caution">
    <text evidence="6">The sequence shown here is derived from an EMBL/GenBank/DDBJ whole genome shotgun (WGS) entry which is preliminary data.</text>
</comment>
<feature type="domain" description="PpiC" evidence="5">
    <location>
        <begin position="116"/>
        <end position="235"/>
    </location>
</feature>
<keyword evidence="4" id="KW-0697">Rotamase</keyword>
<evidence type="ECO:0000256" key="4">
    <source>
        <dbReference type="ARBA" id="ARBA00023110"/>
    </source>
</evidence>
<dbReference type="PANTHER" id="PTHR47245">
    <property type="entry name" value="PEPTIDYLPROLYL ISOMERASE"/>
    <property type="match status" value="1"/>
</dbReference>
<dbReference type="Pfam" id="PF13145">
    <property type="entry name" value="Rotamase_2"/>
    <property type="match status" value="1"/>
</dbReference>
<dbReference type="InterPro" id="IPR027304">
    <property type="entry name" value="Trigger_fact/SurA_dom_sf"/>
</dbReference>
<reference evidence="6" key="2">
    <citation type="journal article" date="2023" name="ISME Commun">
        <title>Characterization of a bloom-associated alphaproteobacterial lineage, 'Candidatus Phycosocius': insights into freshwater algal-bacterial interactions.</title>
        <authorList>
            <person name="Tanabe Y."/>
            <person name="Yamaguchi H."/>
            <person name="Yoshida M."/>
            <person name="Kai A."/>
            <person name="Okazaki Y."/>
        </authorList>
    </citation>
    <scope>NUCLEOTIDE SEQUENCE</scope>
    <source>
        <strain evidence="6">BOTRYCO-1</strain>
    </source>
</reference>
<dbReference type="SUPFAM" id="SSF109998">
    <property type="entry name" value="Triger factor/SurA peptide-binding domain-like"/>
    <property type="match status" value="1"/>
</dbReference>
<accession>A0ABQ4PVU7</accession>
<dbReference type="PANTHER" id="PTHR47245:SF2">
    <property type="entry name" value="PEPTIDYL-PROLYL CIS-TRANS ISOMERASE HP_0175-RELATED"/>
    <property type="match status" value="1"/>
</dbReference>
<dbReference type="RefSeq" id="WP_284359929.1">
    <property type="nucleotide sequence ID" value="NZ_BPFZ01000007.1"/>
</dbReference>
<evidence type="ECO:0000256" key="2">
    <source>
        <dbReference type="ARBA" id="ARBA00007656"/>
    </source>
</evidence>
<dbReference type="EC" id="5.2.1.8" evidence="3"/>
<reference evidence="6" key="1">
    <citation type="submission" date="2021-05" db="EMBL/GenBank/DDBJ databases">
        <authorList>
            <person name="Tanabe Y."/>
        </authorList>
    </citation>
    <scope>NUCLEOTIDE SEQUENCE</scope>
    <source>
        <strain evidence="6">BOTRYCO-1</strain>
    </source>
</reference>
<evidence type="ECO:0000259" key="5">
    <source>
        <dbReference type="Pfam" id="PF13145"/>
    </source>
</evidence>
<evidence type="ECO:0000256" key="1">
    <source>
        <dbReference type="ARBA" id="ARBA00000971"/>
    </source>
</evidence>
<evidence type="ECO:0000313" key="7">
    <source>
        <dbReference type="Proteomes" id="UP001161064"/>
    </source>
</evidence>
<dbReference type="EMBL" id="BPFZ01000007">
    <property type="protein sequence ID" value="GIU67151.1"/>
    <property type="molecule type" value="Genomic_DNA"/>
</dbReference>
<keyword evidence="4" id="KW-0413">Isomerase</keyword>
<protein>
    <recommendedName>
        <fullName evidence="3">peptidylprolyl isomerase</fullName>
        <ecNumber evidence="3">5.2.1.8</ecNumber>
    </recommendedName>
</protein>
<keyword evidence="7" id="KW-1185">Reference proteome</keyword>
<sequence length="269" mass="29377">MSLRGLLREPLVHFLALGLLLFALHGVVTPGGGGGSGEIIRVGAAEVAAMQDQFRQRWGRPPTPQERDAIIEARVRDEILYREGVVMGLDRDDAVIKRRVRQKYELIAEEEDSSAPTEADLAAYLKAHPDRFRRPAVVSFKQVLLPVGADAAALRAALDAGGDADRLGAETLLPRRINGEPLDRVARDFGGVLASELATMPIGGWQGPVASGYGQHLVRLSARVPAETPPLAVIRTEVQREWENDRRQTAAAARYAALRKRYKVEVAGR</sequence>
<dbReference type="InterPro" id="IPR000297">
    <property type="entry name" value="PPIase_PpiC"/>
</dbReference>